<dbReference type="Proteomes" id="UP001362999">
    <property type="component" value="Unassembled WGS sequence"/>
</dbReference>
<feature type="compositionally biased region" description="Polar residues" evidence="1">
    <location>
        <begin position="124"/>
        <end position="141"/>
    </location>
</feature>
<keyword evidence="3" id="KW-1185">Reference proteome</keyword>
<feature type="compositionally biased region" description="Polar residues" evidence="1">
    <location>
        <begin position="150"/>
        <end position="170"/>
    </location>
</feature>
<proteinExistence type="predicted"/>
<dbReference type="EMBL" id="JAWWNJ010000029">
    <property type="protein sequence ID" value="KAK7027828.1"/>
    <property type="molecule type" value="Genomic_DNA"/>
</dbReference>
<feature type="compositionally biased region" description="Acidic residues" evidence="1">
    <location>
        <begin position="475"/>
        <end position="484"/>
    </location>
</feature>
<accession>A0AAW0BP44</accession>
<evidence type="ECO:0000313" key="3">
    <source>
        <dbReference type="Proteomes" id="UP001362999"/>
    </source>
</evidence>
<feature type="region of interest" description="Disordered" evidence="1">
    <location>
        <begin position="67"/>
        <end position="210"/>
    </location>
</feature>
<gene>
    <name evidence="2" type="ORF">R3P38DRAFT_2776927</name>
</gene>
<name>A0AAW0BP44_9AGAR</name>
<evidence type="ECO:0000313" key="2">
    <source>
        <dbReference type="EMBL" id="KAK7027828.1"/>
    </source>
</evidence>
<feature type="compositionally biased region" description="Pro residues" evidence="1">
    <location>
        <begin position="103"/>
        <end position="119"/>
    </location>
</feature>
<sequence>MTEQIPRLTAAQIVTLLQPREDGTPRVSFQTLLPHIDQLDDDGRKDLLQTLGAEGIYRQFRPLVSKKARTERAVPTQRPPQDSGEADRLSRQMALVLISDSPPHSPTSPSPPPQQPRTPQPSSKAQTAGSSPSKARSNASRVNALPSTPPSTRVGSTRVQSPTSSATVPLQSPAFPSSFPSSFAGSPSARGRSPAVSPAATPSRRKHRHPDSFKVHEAEWFAPVVIDLPSPDAYVVFHGHTVGVFLFYGQVGYPTVAAADAALKYARAHHLTADTLQSPDHLPAPPPSSALTALVAHPDVWLPISQRLSRYSRRKMQFFWNQPGRTPHTLLAPPLAPLSPARIGELLFRMTLNARQRDADKSWNYRQQNRQTVNEKARLRMQRKRDALRNAPVEIQLIQAQKARQYRRDYRQRAKTKAVQVGTLKRITAKSRSCVPLRRRRPSPRLPFDDQRSSALNPATPPTPYFASAVKESDYDAEDEDSDF</sequence>
<evidence type="ECO:0000256" key="1">
    <source>
        <dbReference type="SAM" id="MobiDB-lite"/>
    </source>
</evidence>
<organism evidence="2 3">
    <name type="scientific">Favolaschia claudopus</name>
    <dbReference type="NCBI Taxonomy" id="2862362"/>
    <lineage>
        <taxon>Eukaryota</taxon>
        <taxon>Fungi</taxon>
        <taxon>Dikarya</taxon>
        <taxon>Basidiomycota</taxon>
        <taxon>Agaricomycotina</taxon>
        <taxon>Agaricomycetes</taxon>
        <taxon>Agaricomycetidae</taxon>
        <taxon>Agaricales</taxon>
        <taxon>Marasmiineae</taxon>
        <taxon>Mycenaceae</taxon>
        <taxon>Favolaschia</taxon>
    </lineage>
</organism>
<reference evidence="2 3" key="1">
    <citation type="journal article" date="2024" name="J Genomics">
        <title>Draft genome sequencing and assembly of Favolaschia claudopus CIRM-BRFM 2984 isolated from oak limbs.</title>
        <authorList>
            <person name="Navarro D."/>
            <person name="Drula E."/>
            <person name="Chaduli D."/>
            <person name="Cazenave R."/>
            <person name="Ahrendt S."/>
            <person name="Wang J."/>
            <person name="Lipzen A."/>
            <person name="Daum C."/>
            <person name="Barry K."/>
            <person name="Grigoriev I.V."/>
            <person name="Favel A."/>
            <person name="Rosso M.N."/>
            <person name="Martin F."/>
        </authorList>
    </citation>
    <scope>NUCLEOTIDE SEQUENCE [LARGE SCALE GENOMIC DNA]</scope>
    <source>
        <strain evidence="2 3">CIRM-BRFM 2984</strain>
    </source>
</reference>
<feature type="compositionally biased region" description="Low complexity" evidence="1">
    <location>
        <begin position="172"/>
        <end position="193"/>
    </location>
</feature>
<protein>
    <submittedName>
        <fullName evidence="2">Uncharacterized protein</fullName>
    </submittedName>
</protein>
<dbReference type="AlphaFoldDB" id="A0AAW0BP44"/>
<feature type="region of interest" description="Disordered" evidence="1">
    <location>
        <begin position="432"/>
        <end position="484"/>
    </location>
</feature>
<comment type="caution">
    <text evidence="2">The sequence shown here is derived from an EMBL/GenBank/DDBJ whole genome shotgun (WGS) entry which is preliminary data.</text>
</comment>